<dbReference type="PANTHER" id="PTHR14947:SF26">
    <property type="entry name" value="RIKEN CDNA D130040H23 GENE"/>
    <property type="match status" value="1"/>
</dbReference>
<dbReference type="PROSITE" id="PS50805">
    <property type="entry name" value="KRAB"/>
    <property type="match status" value="1"/>
</dbReference>
<feature type="domain" description="KRAB" evidence="7">
    <location>
        <begin position="168"/>
        <end position="254"/>
    </location>
</feature>
<keyword evidence="1" id="KW-0479">Metal-binding</keyword>
<evidence type="ECO:0000256" key="1">
    <source>
        <dbReference type="ARBA" id="ARBA00022723"/>
    </source>
</evidence>
<dbReference type="SUPFAM" id="SSF109640">
    <property type="entry name" value="KRAB domain (Kruppel-associated box)"/>
    <property type="match status" value="1"/>
</dbReference>
<evidence type="ECO:0000259" key="6">
    <source>
        <dbReference type="PROSITE" id="PS50157"/>
    </source>
</evidence>
<dbReference type="InterPro" id="IPR001909">
    <property type="entry name" value="KRAB"/>
</dbReference>
<dbReference type="Proteomes" id="UP001488838">
    <property type="component" value="Unassembled WGS sequence"/>
</dbReference>
<evidence type="ECO:0000256" key="5">
    <source>
        <dbReference type="PROSITE-ProRule" id="PRU00042"/>
    </source>
</evidence>
<dbReference type="AlphaFoldDB" id="A0AAW0H617"/>
<evidence type="ECO:0000313" key="9">
    <source>
        <dbReference type="Proteomes" id="UP001488838"/>
    </source>
</evidence>
<dbReference type="PANTHER" id="PTHR14947">
    <property type="entry name" value="ZINC FINGER PROTEIN"/>
    <property type="match status" value="1"/>
</dbReference>
<dbReference type="InterPro" id="IPR013087">
    <property type="entry name" value="Znf_C2H2_type"/>
</dbReference>
<dbReference type="GO" id="GO:0008270">
    <property type="term" value="F:zinc ion binding"/>
    <property type="evidence" value="ECO:0007669"/>
    <property type="project" value="UniProtKB-KW"/>
</dbReference>
<evidence type="ECO:0000313" key="8">
    <source>
        <dbReference type="EMBL" id="KAK7796542.1"/>
    </source>
</evidence>
<dbReference type="SUPFAM" id="SSF57667">
    <property type="entry name" value="beta-beta-alpha zinc fingers"/>
    <property type="match status" value="1"/>
</dbReference>
<dbReference type="Pfam" id="PF01352">
    <property type="entry name" value="KRAB"/>
    <property type="match status" value="1"/>
</dbReference>
<dbReference type="EMBL" id="JBBHLL010001140">
    <property type="protein sequence ID" value="KAK7796542.1"/>
    <property type="molecule type" value="Genomic_DNA"/>
</dbReference>
<organism evidence="8 9">
    <name type="scientific">Myodes glareolus</name>
    <name type="common">Bank vole</name>
    <name type="synonym">Clethrionomys glareolus</name>
    <dbReference type="NCBI Taxonomy" id="447135"/>
    <lineage>
        <taxon>Eukaryota</taxon>
        <taxon>Metazoa</taxon>
        <taxon>Chordata</taxon>
        <taxon>Craniata</taxon>
        <taxon>Vertebrata</taxon>
        <taxon>Euteleostomi</taxon>
        <taxon>Mammalia</taxon>
        <taxon>Eutheria</taxon>
        <taxon>Euarchontoglires</taxon>
        <taxon>Glires</taxon>
        <taxon>Rodentia</taxon>
        <taxon>Myomorpha</taxon>
        <taxon>Muroidea</taxon>
        <taxon>Cricetidae</taxon>
        <taxon>Arvicolinae</taxon>
        <taxon>Myodes</taxon>
    </lineage>
</organism>
<protein>
    <recommendedName>
        <fullName evidence="10">Zinc finger protein</fullName>
    </recommendedName>
</protein>
<dbReference type="Gene3D" id="3.30.160.60">
    <property type="entry name" value="Classic Zinc Finger"/>
    <property type="match status" value="1"/>
</dbReference>
<reference evidence="8 9" key="1">
    <citation type="journal article" date="2023" name="bioRxiv">
        <title>Conserved and derived expression patterns and positive selection on dental genes reveal complex evolutionary context of ever-growing rodent molars.</title>
        <authorList>
            <person name="Calamari Z.T."/>
            <person name="Song A."/>
            <person name="Cohen E."/>
            <person name="Akter M."/>
            <person name="Roy R.D."/>
            <person name="Hallikas O."/>
            <person name="Christensen M.M."/>
            <person name="Li P."/>
            <person name="Marangoni P."/>
            <person name="Jernvall J."/>
            <person name="Klein O.D."/>
        </authorList>
    </citation>
    <scope>NUCLEOTIDE SEQUENCE [LARGE SCALE GENOMIC DNA]</scope>
    <source>
        <strain evidence="8">V071</strain>
    </source>
</reference>
<sequence length="457" mass="52194">MLVLQHSTEMTTAAGEAIYTLVCLHQAEYSELVETLLSSQQDPIIYQRLADAFNKLTTSSPPPTLDRKQKMAFLKSLEEFMANLTQGFRIHSGTGVTQINSARSTWEIRFLIRFQPLNALDAEVLKQRFRVHSGTGMTQINSPPSTWEIRFLIRFHPLNGLDAEVNTVTYGDVHVNFTQEEWALLDPSQKNLYKDVMLETLGNLTAIGKMLKFTHVLTHLLNIVNVLNPFHNSHFKRYERIFMEEKACERIQHDEAIACETRLQIHKRTHTGEKPYECNQCDHIVERNPMNVISVVKLLHVPVIFKDITECILERNPMNVVSVVKPFHITVVFNSIKEHILERNPMDVISVMCLQEEVKQEITATLKALCGIAEDTQIDNHSTEMTTAAGEAIYTLVCLHQAEYSELVETLLSSQQDPIIYQRLADAFNKLTTSSPPPTLDRKQKMAFLKSLEEFMA</sequence>
<accession>A0AAW0H617</accession>
<evidence type="ECO:0008006" key="10">
    <source>
        <dbReference type="Google" id="ProtNLM"/>
    </source>
</evidence>
<dbReference type="CDD" id="cd07765">
    <property type="entry name" value="KRAB_A-box"/>
    <property type="match status" value="1"/>
</dbReference>
<dbReference type="InterPro" id="IPR036051">
    <property type="entry name" value="KRAB_dom_sf"/>
</dbReference>
<proteinExistence type="predicted"/>
<feature type="non-terminal residue" evidence="8">
    <location>
        <position position="457"/>
    </location>
</feature>
<dbReference type="SMART" id="SM00349">
    <property type="entry name" value="KRAB"/>
    <property type="match status" value="1"/>
</dbReference>
<name>A0AAW0H617_MYOGA</name>
<dbReference type="GO" id="GO:0006355">
    <property type="term" value="P:regulation of DNA-templated transcription"/>
    <property type="evidence" value="ECO:0007669"/>
    <property type="project" value="InterPro"/>
</dbReference>
<keyword evidence="9" id="KW-1185">Reference proteome</keyword>
<gene>
    <name evidence="8" type="ORF">U0070_010862</name>
</gene>
<comment type="caution">
    <text evidence="8">The sequence shown here is derived from an EMBL/GenBank/DDBJ whole genome shotgun (WGS) entry which is preliminary data.</text>
</comment>
<dbReference type="PROSITE" id="PS50157">
    <property type="entry name" value="ZINC_FINGER_C2H2_2"/>
    <property type="match status" value="1"/>
</dbReference>
<dbReference type="InterPro" id="IPR039938">
    <property type="entry name" value="Sp4-like"/>
</dbReference>
<evidence type="ECO:0000256" key="4">
    <source>
        <dbReference type="ARBA" id="ARBA00022833"/>
    </source>
</evidence>
<keyword evidence="3 5" id="KW-0863">Zinc-finger</keyword>
<keyword evidence="4" id="KW-0862">Zinc</keyword>
<evidence type="ECO:0000256" key="3">
    <source>
        <dbReference type="ARBA" id="ARBA00022771"/>
    </source>
</evidence>
<dbReference type="InterPro" id="IPR036236">
    <property type="entry name" value="Znf_C2H2_sf"/>
</dbReference>
<keyword evidence="2" id="KW-0677">Repeat</keyword>
<evidence type="ECO:0000259" key="7">
    <source>
        <dbReference type="PROSITE" id="PS50805"/>
    </source>
</evidence>
<dbReference type="Gene3D" id="6.10.140.140">
    <property type="match status" value="1"/>
</dbReference>
<evidence type="ECO:0000256" key="2">
    <source>
        <dbReference type="ARBA" id="ARBA00022737"/>
    </source>
</evidence>
<feature type="domain" description="C2H2-type" evidence="6">
    <location>
        <begin position="246"/>
        <end position="275"/>
    </location>
</feature>